<dbReference type="InterPro" id="IPR052718">
    <property type="entry name" value="NmrA-type_oxidoreductase"/>
</dbReference>
<dbReference type="CDD" id="cd05269">
    <property type="entry name" value="TMR_SDR_a"/>
    <property type="match status" value="1"/>
</dbReference>
<dbReference type="Gene3D" id="3.40.50.720">
    <property type="entry name" value="NAD(P)-binding Rossmann-like Domain"/>
    <property type="match status" value="1"/>
</dbReference>
<accession>A0A417Z482</accession>
<evidence type="ECO:0000259" key="1">
    <source>
        <dbReference type="Pfam" id="PF13460"/>
    </source>
</evidence>
<evidence type="ECO:0000313" key="2">
    <source>
        <dbReference type="EMBL" id="RHW45546.1"/>
    </source>
</evidence>
<dbReference type="AlphaFoldDB" id="A0A417Z482"/>
<gene>
    <name evidence="2" type="ORF">D1832_09195</name>
</gene>
<dbReference type="InterPro" id="IPR016040">
    <property type="entry name" value="NAD(P)-bd_dom"/>
</dbReference>
<reference evidence="2 3" key="1">
    <citation type="submission" date="2018-08" db="EMBL/GenBank/DDBJ databases">
        <title>Whole genome sequence analysis of Dermacoccus abyssi bacteria isolated from Deep Mariana trench Micromonospora spp reveals genes involved in the environmental adaptation and production of secondary metabolites.</title>
        <authorList>
            <person name="Abdel-Mageed W.M."/>
            <person name="Lehri B."/>
            <person name="Nouioui I."/>
            <person name="Goodfellow I."/>
            <person name="Jaspars M."/>
            <person name="Karlyshev A."/>
        </authorList>
    </citation>
    <scope>NUCLEOTIDE SEQUENCE [LARGE SCALE GENOMIC DNA]</scope>
    <source>
        <strain evidence="2 3">MT1.1</strain>
    </source>
</reference>
<evidence type="ECO:0000313" key="3">
    <source>
        <dbReference type="Proteomes" id="UP000285376"/>
    </source>
</evidence>
<dbReference type="Proteomes" id="UP000285376">
    <property type="component" value="Unassembled WGS sequence"/>
</dbReference>
<protein>
    <submittedName>
        <fullName evidence="2">SDR family oxidoreductase</fullName>
    </submittedName>
</protein>
<comment type="caution">
    <text evidence="2">The sequence shown here is derived from an EMBL/GenBank/DDBJ whole genome shotgun (WGS) entry which is preliminary data.</text>
</comment>
<proteinExistence type="predicted"/>
<dbReference type="SUPFAM" id="SSF51735">
    <property type="entry name" value="NAD(P)-binding Rossmann-fold domains"/>
    <property type="match status" value="1"/>
</dbReference>
<name>A0A417Z482_9MICO</name>
<sequence length="284" mass="29305">MTTLAITGATGALGRLVVADLLESGTAPDEVVAVVRNPAKAASLAEQGVTVHEADYADPAALRTALEGVERLLLISGDAVGARVEQHTNVIEAARDAGVAHIVYTSILNADASSNPLADEHIATEKVLAASGVAHTVLRNAWYSENYTTQLPQYLATGEILSATDDAPISAAARADFAAAAVGALRSAGAESRTFELGGPAFTLTELAEAITEATGTTVVHRVVSADELVTTMTSDGQDATWPNIQARVDRSIAAGEMHTDSNALEELMGHAPTTITEVVRAAV</sequence>
<organism evidence="2 3">
    <name type="scientific">Dermacoccus abyssi</name>
    <dbReference type="NCBI Taxonomy" id="322596"/>
    <lineage>
        <taxon>Bacteria</taxon>
        <taxon>Bacillati</taxon>
        <taxon>Actinomycetota</taxon>
        <taxon>Actinomycetes</taxon>
        <taxon>Micrococcales</taxon>
        <taxon>Dermacoccaceae</taxon>
        <taxon>Dermacoccus</taxon>
    </lineage>
</organism>
<dbReference type="PANTHER" id="PTHR47129:SF1">
    <property type="entry name" value="NMRA-LIKE DOMAIN-CONTAINING PROTEIN"/>
    <property type="match status" value="1"/>
</dbReference>
<dbReference type="PANTHER" id="PTHR47129">
    <property type="entry name" value="QUINONE OXIDOREDUCTASE 2"/>
    <property type="match status" value="1"/>
</dbReference>
<dbReference type="Gene3D" id="3.90.25.10">
    <property type="entry name" value="UDP-galactose 4-epimerase, domain 1"/>
    <property type="match status" value="1"/>
</dbReference>
<dbReference type="Pfam" id="PF13460">
    <property type="entry name" value="NAD_binding_10"/>
    <property type="match status" value="1"/>
</dbReference>
<dbReference type="InterPro" id="IPR036291">
    <property type="entry name" value="NAD(P)-bd_dom_sf"/>
</dbReference>
<dbReference type="RefSeq" id="WP_118913596.1">
    <property type="nucleotide sequence ID" value="NZ_CBCRVH010000010.1"/>
</dbReference>
<feature type="domain" description="NAD(P)-binding" evidence="1">
    <location>
        <begin position="8"/>
        <end position="185"/>
    </location>
</feature>
<dbReference type="EMBL" id="QWLM01000009">
    <property type="protein sequence ID" value="RHW45546.1"/>
    <property type="molecule type" value="Genomic_DNA"/>
</dbReference>